<protein>
    <submittedName>
        <fullName evidence="4">Microfibril-associated glycoprotein 4-like</fullName>
    </submittedName>
</protein>
<feature type="compositionally biased region" description="Basic and acidic residues" evidence="1">
    <location>
        <begin position="369"/>
        <end position="401"/>
    </location>
</feature>
<proteinExistence type="predicted"/>
<dbReference type="PANTHER" id="PTHR19143:SF225">
    <property type="entry name" value="MICROFIBRIL-ASSOCIATED GLYCOPROTEIN 4"/>
    <property type="match status" value="1"/>
</dbReference>
<gene>
    <name evidence="4" type="ORF">DAT39_020513</name>
</gene>
<dbReference type="Pfam" id="PF00147">
    <property type="entry name" value="Fibrinogen_C"/>
    <property type="match status" value="1"/>
</dbReference>
<feature type="domain" description="Fibrinogen C-terminal" evidence="3">
    <location>
        <begin position="18"/>
        <end position="202"/>
    </location>
</feature>
<dbReference type="GO" id="GO:0048251">
    <property type="term" value="P:elastic fiber assembly"/>
    <property type="evidence" value="ECO:0007669"/>
    <property type="project" value="TreeGrafter"/>
</dbReference>
<accession>A0A8J4TG45</accession>
<dbReference type="SUPFAM" id="SSF56496">
    <property type="entry name" value="Fibrinogen C-terminal domain-like"/>
    <property type="match status" value="1"/>
</dbReference>
<feature type="compositionally biased region" description="Basic and acidic residues" evidence="1">
    <location>
        <begin position="451"/>
        <end position="464"/>
    </location>
</feature>
<evidence type="ECO:0000256" key="1">
    <source>
        <dbReference type="SAM" id="MobiDB-lite"/>
    </source>
</evidence>
<reference evidence="4" key="1">
    <citation type="submission" date="2020-07" db="EMBL/GenBank/DDBJ databases">
        <title>Clarias magur genome sequencing, assembly and annotation.</title>
        <authorList>
            <person name="Kushwaha B."/>
            <person name="Kumar R."/>
            <person name="Das P."/>
            <person name="Joshi C.G."/>
            <person name="Kumar D."/>
            <person name="Nagpure N.S."/>
            <person name="Pandey M."/>
            <person name="Agarwal S."/>
            <person name="Srivastava S."/>
            <person name="Singh M."/>
            <person name="Sahoo L."/>
            <person name="Jayasankar P."/>
            <person name="Meher P.K."/>
            <person name="Koringa P.G."/>
            <person name="Iquebal M.A."/>
            <person name="Das S.P."/>
            <person name="Bit A."/>
            <person name="Patnaik S."/>
            <person name="Patel N."/>
            <person name="Shah T.M."/>
            <person name="Hinsu A."/>
            <person name="Jena J.K."/>
        </authorList>
    </citation>
    <scope>NUCLEOTIDE SEQUENCE</scope>
    <source>
        <strain evidence="4">CIFAMagur01</strain>
        <tissue evidence="4">Testis</tissue>
    </source>
</reference>
<dbReference type="EMBL" id="QNUK01000767">
    <property type="protein sequence ID" value="KAF5889783.1"/>
    <property type="molecule type" value="Genomic_DNA"/>
</dbReference>
<sequence>MYVFLSFALPLLVQSYHINQNFFPVDCQDIFTNGSVNSGVYTIYPVGPKRALQVYCDMGCADDKSNEEGKWTVIQRRMDGTVNFYRPWDVYKYGFGDRNGEYWLGLENIFLITWREKHELRVDMGDFERAKVYARYSSFYIDSESEKYMLHVTGFINGGAGDGLAYHNGKQFATFDKDINNCAKTYEGGFWFDNCLHSNPNGAETRLDENATSLWAGLTLANDTLPVSSYMLLGGVRCPGVPDYRCHLNETRALIHLNTFGYFANGTLEVNVQAIQLPNSEDNMVGFSLTRSRVNGIFSYTTEDIGQCSLAKTQSEENLVLFIINTRDSSVTVKAYEEKDSLLYGQMTSEEKVSRKSKREQSNPAQQLDARKSPGPDEGKSLDGKKQVADGGKPQDGKKQVADGGKPPVTDEGKSQDGKKQVADGGKPPVTDGGKSQDGKKQVADGGKPPVTDEGKSQDGKKQVADGGKPPVTDEGKSQDGKKQVADGGKPPVTDEGKSQDGKKQVADGGKPPVTDEGKSQDGKKQGPTRGSRQ</sequence>
<evidence type="ECO:0000256" key="2">
    <source>
        <dbReference type="SAM" id="SignalP"/>
    </source>
</evidence>
<dbReference type="PANTHER" id="PTHR19143">
    <property type="entry name" value="FIBRINOGEN/TENASCIN/ANGIOPOEITIN"/>
    <property type="match status" value="1"/>
</dbReference>
<dbReference type="GO" id="GO:0005615">
    <property type="term" value="C:extracellular space"/>
    <property type="evidence" value="ECO:0007669"/>
    <property type="project" value="TreeGrafter"/>
</dbReference>
<evidence type="ECO:0000313" key="5">
    <source>
        <dbReference type="Proteomes" id="UP000727407"/>
    </source>
</evidence>
<feature type="compositionally biased region" description="Basic and acidic residues" evidence="1">
    <location>
        <begin position="514"/>
        <end position="525"/>
    </location>
</feature>
<evidence type="ECO:0000259" key="3">
    <source>
        <dbReference type="PROSITE" id="PS51406"/>
    </source>
</evidence>
<dbReference type="InterPro" id="IPR002181">
    <property type="entry name" value="Fibrinogen_a/b/g_C_dom"/>
</dbReference>
<dbReference type="PROSITE" id="PS51406">
    <property type="entry name" value="FIBRINOGEN_C_2"/>
    <property type="match status" value="1"/>
</dbReference>
<dbReference type="CDD" id="cd00087">
    <property type="entry name" value="FReD"/>
    <property type="match status" value="1"/>
</dbReference>
<feature type="compositionally biased region" description="Basic and acidic residues" evidence="1">
    <location>
        <begin position="409"/>
        <end position="422"/>
    </location>
</feature>
<keyword evidence="2" id="KW-0732">Signal</keyword>
<dbReference type="InterPro" id="IPR036056">
    <property type="entry name" value="Fibrinogen-like_C"/>
</dbReference>
<feature type="region of interest" description="Disordered" evidence="1">
    <location>
        <begin position="348"/>
        <end position="534"/>
    </location>
</feature>
<feature type="signal peptide" evidence="2">
    <location>
        <begin position="1"/>
        <end position="15"/>
    </location>
</feature>
<name>A0A8J4TG45_CLAMG</name>
<dbReference type="AlphaFoldDB" id="A0A8J4TG45"/>
<dbReference type="InterPro" id="IPR014716">
    <property type="entry name" value="Fibrinogen_a/b/g_C_1"/>
</dbReference>
<dbReference type="SMART" id="SM00186">
    <property type="entry name" value="FBG"/>
    <property type="match status" value="1"/>
</dbReference>
<dbReference type="Proteomes" id="UP000727407">
    <property type="component" value="Unassembled WGS sequence"/>
</dbReference>
<dbReference type="InterPro" id="IPR050373">
    <property type="entry name" value="Fibrinogen_C-term_domain"/>
</dbReference>
<feature type="compositionally biased region" description="Basic and acidic residues" evidence="1">
    <location>
        <begin position="493"/>
        <end position="506"/>
    </location>
</feature>
<keyword evidence="5" id="KW-1185">Reference proteome</keyword>
<dbReference type="OrthoDB" id="7735550at2759"/>
<comment type="caution">
    <text evidence="4">The sequence shown here is derived from an EMBL/GenBank/DDBJ whole genome shotgun (WGS) entry which is preliminary data.</text>
</comment>
<feature type="chain" id="PRO_5035258214" evidence="2">
    <location>
        <begin position="16"/>
        <end position="534"/>
    </location>
</feature>
<dbReference type="Gene3D" id="3.90.215.10">
    <property type="entry name" value="Gamma Fibrinogen, chain A, domain 1"/>
    <property type="match status" value="1"/>
</dbReference>
<organism evidence="4 5">
    <name type="scientific">Clarias magur</name>
    <name type="common">Asian catfish</name>
    <name type="synonym">Macropteronotus magur</name>
    <dbReference type="NCBI Taxonomy" id="1594786"/>
    <lineage>
        <taxon>Eukaryota</taxon>
        <taxon>Metazoa</taxon>
        <taxon>Chordata</taxon>
        <taxon>Craniata</taxon>
        <taxon>Vertebrata</taxon>
        <taxon>Euteleostomi</taxon>
        <taxon>Actinopterygii</taxon>
        <taxon>Neopterygii</taxon>
        <taxon>Teleostei</taxon>
        <taxon>Ostariophysi</taxon>
        <taxon>Siluriformes</taxon>
        <taxon>Clariidae</taxon>
        <taxon>Clarias</taxon>
    </lineage>
</organism>
<feature type="compositionally biased region" description="Basic and acidic residues" evidence="1">
    <location>
        <begin position="472"/>
        <end position="485"/>
    </location>
</feature>
<evidence type="ECO:0000313" key="4">
    <source>
        <dbReference type="EMBL" id="KAF5889783.1"/>
    </source>
</evidence>